<dbReference type="PANTHER" id="PTHR42847">
    <property type="entry name" value="ALKANESULFONATE MONOOXYGENASE"/>
    <property type="match status" value="1"/>
</dbReference>
<evidence type="ECO:0000256" key="4">
    <source>
        <dbReference type="ARBA" id="ARBA00023033"/>
    </source>
</evidence>
<dbReference type="InterPro" id="IPR019921">
    <property type="entry name" value="Lucif-like_OxRdtase_Rv2161c"/>
</dbReference>
<dbReference type="InterPro" id="IPR050172">
    <property type="entry name" value="SsuD_RutA_monooxygenase"/>
</dbReference>
<evidence type="ECO:0000313" key="6">
    <source>
        <dbReference type="EMBL" id="QKZ20835.1"/>
    </source>
</evidence>
<keyword evidence="1" id="KW-0285">Flavoprotein</keyword>
<dbReference type="RefSeq" id="WP_176576706.1">
    <property type="nucleotide sequence ID" value="NZ_CP056041.1"/>
</dbReference>
<name>A0A7H8TBD9_STRCX</name>
<dbReference type="EMBL" id="CP056041">
    <property type="protein sequence ID" value="QKZ20835.1"/>
    <property type="molecule type" value="Genomic_DNA"/>
</dbReference>
<keyword evidence="3 6" id="KW-0560">Oxidoreductase</keyword>
<evidence type="ECO:0000256" key="3">
    <source>
        <dbReference type="ARBA" id="ARBA00023002"/>
    </source>
</evidence>
<dbReference type="InterPro" id="IPR011251">
    <property type="entry name" value="Luciferase-like_dom"/>
</dbReference>
<dbReference type="Gene3D" id="3.20.20.30">
    <property type="entry name" value="Luciferase-like domain"/>
    <property type="match status" value="1"/>
</dbReference>
<dbReference type="GO" id="GO:0046306">
    <property type="term" value="P:alkanesulfonate catabolic process"/>
    <property type="evidence" value="ECO:0007669"/>
    <property type="project" value="TreeGrafter"/>
</dbReference>
<dbReference type="PANTHER" id="PTHR42847:SF4">
    <property type="entry name" value="ALKANESULFONATE MONOOXYGENASE-RELATED"/>
    <property type="match status" value="1"/>
</dbReference>
<dbReference type="NCBIfam" id="TIGR03619">
    <property type="entry name" value="F420_Rv2161c"/>
    <property type="match status" value="1"/>
</dbReference>
<dbReference type="Proteomes" id="UP000509418">
    <property type="component" value="Chromosome"/>
</dbReference>
<keyword evidence="4" id="KW-0503">Monooxygenase</keyword>
<sequence>MQLVLSENWTMTGGRADLPAVVRWAREAEDAGFDSVMISEHIVLGPDAGANGIMGNPRDYALPGNQDPYTPWPNSLMLLSAIASVTERIRLAASAVIAPLRHPLLLARELGTLDLLSEGRLMVLPNVSWSQDEYNALGVPFTRRGKLLDEHLEIWAKLWGTSPVSHESDYYPFQDVYFEPKAYHPDGPRLCFGGAGMHDAMVRRIVRHGHAFNPLGRPTPEEMKKLADAMTAAGRNITDLEMIGGTRATFPDDNTCADLAQALESIPEQMTAGFTTFCIKPSQFTDNPKNVAAFCRQVIRHVTTLTTDHFRMSLAQELGSWAGGRQSSAGAG</sequence>
<dbReference type="EC" id="1.-.-.-" evidence="6"/>
<organism evidence="6 7">
    <name type="scientific">Streptomyces chartreusis</name>
    <dbReference type="NCBI Taxonomy" id="1969"/>
    <lineage>
        <taxon>Bacteria</taxon>
        <taxon>Bacillati</taxon>
        <taxon>Actinomycetota</taxon>
        <taxon>Actinomycetes</taxon>
        <taxon>Kitasatosporales</taxon>
        <taxon>Streptomycetaceae</taxon>
        <taxon>Streptomyces</taxon>
    </lineage>
</organism>
<dbReference type="GO" id="GO:0008726">
    <property type="term" value="F:alkanesulfonate monooxygenase activity"/>
    <property type="evidence" value="ECO:0007669"/>
    <property type="project" value="TreeGrafter"/>
</dbReference>
<dbReference type="InterPro" id="IPR036661">
    <property type="entry name" value="Luciferase-like_sf"/>
</dbReference>
<evidence type="ECO:0000313" key="7">
    <source>
        <dbReference type="Proteomes" id="UP000509418"/>
    </source>
</evidence>
<accession>A0A7H8TBD9</accession>
<keyword evidence="2" id="KW-0288">FMN</keyword>
<evidence type="ECO:0000259" key="5">
    <source>
        <dbReference type="Pfam" id="PF00296"/>
    </source>
</evidence>
<reference evidence="6 7" key="1">
    <citation type="submission" date="2020-06" db="EMBL/GenBank/DDBJ databases">
        <title>Genome mining for natural products.</title>
        <authorList>
            <person name="Zhang B."/>
            <person name="Shi J."/>
            <person name="Ge H."/>
        </authorList>
    </citation>
    <scope>NUCLEOTIDE SEQUENCE [LARGE SCALE GENOMIC DNA]</scope>
    <source>
        <strain evidence="6 7">NA02069</strain>
    </source>
</reference>
<proteinExistence type="predicted"/>
<evidence type="ECO:0000256" key="1">
    <source>
        <dbReference type="ARBA" id="ARBA00022630"/>
    </source>
</evidence>
<keyword evidence="7" id="KW-1185">Reference proteome</keyword>
<evidence type="ECO:0000256" key="2">
    <source>
        <dbReference type="ARBA" id="ARBA00022643"/>
    </source>
</evidence>
<dbReference type="SUPFAM" id="SSF51679">
    <property type="entry name" value="Bacterial luciferase-like"/>
    <property type="match status" value="1"/>
</dbReference>
<dbReference type="AlphaFoldDB" id="A0A7H8TBD9"/>
<feature type="domain" description="Luciferase-like" evidence="5">
    <location>
        <begin position="4"/>
        <end position="249"/>
    </location>
</feature>
<gene>
    <name evidence="6" type="ORF">HUT05_27920</name>
</gene>
<protein>
    <submittedName>
        <fullName evidence="6">TIGR03619 family F420-dependent LLM class oxidoreductase</fullName>
        <ecNumber evidence="6">1.-.-.-</ecNumber>
    </submittedName>
</protein>
<dbReference type="Pfam" id="PF00296">
    <property type="entry name" value="Bac_luciferase"/>
    <property type="match status" value="1"/>
</dbReference>